<sequence length="104" mass="11963">MAMRVGLESDQFPIKLSGVFLNCPYFLGKIPIGNEAEDEKMKNIYQRLWLHMYTNSEGLDDPLVNPAMYPRLSILGCKRMLIFVAELDSLRDRILLLSEIIVTE</sequence>
<dbReference type="Gene3D" id="3.40.50.1820">
    <property type="entry name" value="alpha/beta hydrolase"/>
    <property type="match status" value="1"/>
</dbReference>
<evidence type="ECO:0000259" key="2">
    <source>
        <dbReference type="Pfam" id="PF07859"/>
    </source>
</evidence>
<dbReference type="AlphaFoldDB" id="A0A8S0QYQ4"/>
<comment type="caution">
    <text evidence="3">The sequence shown here is derived from an EMBL/GenBank/DDBJ whole genome shotgun (WGS) entry which is preliminary data.</text>
</comment>
<dbReference type="InterPro" id="IPR050466">
    <property type="entry name" value="Carboxylest/Gibb_receptor"/>
</dbReference>
<dbReference type="PANTHER" id="PTHR23024:SF467">
    <property type="entry name" value="CARBOXYLESTERASE 12-RELATED"/>
    <property type="match status" value="1"/>
</dbReference>
<comment type="similarity">
    <text evidence="1">Belongs to the 'GDXG' lipolytic enzyme family.</text>
</comment>
<dbReference type="PANTHER" id="PTHR23024">
    <property type="entry name" value="ARYLACETAMIDE DEACETYLASE"/>
    <property type="match status" value="1"/>
</dbReference>
<dbReference type="InterPro" id="IPR013094">
    <property type="entry name" value="AB_hydrolase_3"/>
</dbReference>
<evidence type="ECO:0000313" key="4">
    <source>
        <dbReference type="Proteomes" id="UP000594638"/>
    </source>
</evidence>
<dbReference type="Gramene" id="OE9A010199T1">
    <property type="protein sequence ID" value="OE9A010199C1"/>
    <property type="gene ID" value="OE9A010199"/>
</dbReference>
<reference evidence="3 4" key="1">
    <citation type="submission" date="2019-12" db="EMBL/GenBank/DDBJ databases">
        <authorList>
            <person name="Alioto T."/>
            <person name="Alioto T."/>
            <person name="Gomez Garrido J."/>
        </authorList>
    </citation>
    <scope>NUCLEOTIDE SEQUENCE [LARGE SCALE GENOMIC DNA]</scope>
</reference>
<dbReference type="Proteomes" id="UP000594638">
    <property type="component" value="Unassembled WGS sequence"/>
</dbReference>
<organism evidence="3 4">
    <name type="scientific">Olea europaea subsp. europaea</name>
    <dbReference type="NCBI Taxonomy" id="158383"/>
    <lineage>
        <taxon>Eukaryota</taxon>
        <taxon>Viridiplantae</taxon>
        <taxon>Streptophyta</taxon>
        <taxon>Embryophyta</taxon>
        <taxon>Tracheophyta</taxon>
        <taxon>Spermatophyta</taxon>
        <taxon>Magnoliopsida</taxon>
        <taxon>eudicotyledons</taxon>
        <taxon>Gunneridae</taxon>
        <taxon>Pentapetalae</taxon>
        <taxon>asterids</taxon>
        <taxon>lamiids</taxon>
        <taxon>Lamiales</taxon>
        <taxon>Oleaceae</taxon>
        <taxon>Oleeae</taxon>
        <taxon>Olea</taxon>
    </lineage>
</organism>
<name>A0A8S0QYQ4_OLEEU</name>
<dbReference type="InterPro" id="IPR029058">
    <property type="entry name" value="AB_hydrolase_fold"/>
</dbReference>
<evidence type="ECO:0000256" key="1">
    <source>
        <dbReference type="ARBA" id="ARBA00010515"/>
    </source>
</evidence>
<keyword evidence="4" id="KW-1185">Reference proteome</keyword>
<dbReference type="EMBL" id="CACTIH010001995">
    <property type="protein sequence ID" value="CAA2971062.1"/>
    <property type="molecule type" value="Genomic_DNA"/>
</dbReference>
<proteinExistence type="inferred from homology"/>
<feature type="domain" description="Alpha/beta hydrolase fold-3" evidence="2">
    <location>
        <begin position="16"/>
        <end position="93"/>
    </location>
</feature>
<dbReference type="GO" id="GO:0016787">
    <property type="term" value="F:hydrolase activity"/>
    <property type="evidence" value="ECO:0007669"/>
    <property type="project" value="InterPro"/>
</dbReference>
<protein>
    <submittedName>
        <fullName evidence="3">Probable carboxylesterase 12</fullName>
    </submittedName>
</protein>
<accession>A0A8S0QYQ4</accession>
<dbReference type="OrthoDB" id="408631at2759"/>
<dbReference type="Pfam" id="PF07859">
    <property type="entry name" value="Abhydrolase_3"/>
    <property type="match status" value="1"/>
</dbReference>
<gene>
    <name evidence="3" type="ORF">OLEA9_A010199</name>
</gene>
<evidence type="ECO:0000313" key="3">
    <source>
        <dbReference type="EMBL" id="CAA2971062.1"/>
    </source>
</evidence>